<feature type="transmembrane region" description="Helical" evidence="1">
    <location>
        <begin position="29"/>
        <end position="52"/>
    </location>
</feature>
<evidence type="ECO:0000256" key="1">
    <source>
        <dbReference type="SAM" id="Phobius"/>
    </source>
</evidence>
<sequence length="58" mass="5717">MSDLVVGLLLALLASFLVGGVLSLRRQGLVVGAVVCGLLALAATAGAALYLVPVALAR</sequence>
<dbReference type="AlphaFoldDB" id="A0A3N1HKK0"/>
<organism evidence="2 3">
    <name type="scientific">Pseudokineococcus lusitanus</name>
    <dbReference type="NCBI Taxonomy" id="763993"/>
    <lineage>
        <taxon>Bacteria</taxon>
        <taxon>Bacillati</taxon>
        <taxon>Actinomycetota</taxon>
        <taxon>Actinomycetes</taxon>
        <taxon>Kineosporiales</taxon>
        <taxon>Kineosporiaceae</taxon>
        <taxon>Pseudokineococcus</taxon>
    </lineage>
</organism>
<dbReference type="InParanoid" id="A0A3N1HKK0"/>
<keyword evidence="1" id="KW-0812">Transmembrane</keyword>
<keyword evidence="3" id="KW-1185">Reference proteome</keyword>
<evidence type="ECO:0000313" key="2">
    <source>
        <dbReference type="EMBL" id="ROP43063.1"/>
    </source>
</evidence>
<dbReference type="RefSeq" id="WP_158674248.1">
    <property type="nucleotide sequence ID" value="NZ_RJKN01000004.1"/>
</dbReference>
<protein>
    <submittedName>
        <fullName evidence="2">Uncharacterized protein</fullName>
    </submittedName>
</protein>
<evidence type="ECO:0000313" key="3">
    <source>
        <dbReference type="Proteomes" id="UP000276232"/>
    </source>
</evidence>
<keyword evidence="1" id="KW-1133">Transmembrane helix</keyword>
<accession>A0A3N1HKK0</accession>
<gene>
    <name evidence="2" type="ORF">EDC03_1658</name>
</gene>
<keyword evidence="1" id="KW-0472">Membrane</keyword>
<comment type="caution">
    <text evidence="2">The sequence shown here is derived from an EMBL/GenBank/DDBJ whole genome shotgun (WGS) entry which is preliminary data.</text>
</comment>
<name>A0A3N1HKK0_9ACTN</name>
<dbReference type="Proteomes" id="UP000276232">
    <property type="component" value="Unassembled WGS sequence"/>
</dbReference>
<reference evidence="2 3" key="1">
    <citation type="journal article" date="2015" name="Stand. Genomic Sci.">
        <title>Genomic Encyclopedia of Bacterial and Archaeal Type Strains, Phase III: the genomes of soil and plant-associated and newly described type strains.</title>
        <authorList>
            <person name="Whitman W.B."/>
            <person name="Woyke T."/>
            <person name="Klenk H.P."/>
            <person name="Zhou Y."/>
            <person name="Lilburn T.G."/>
            <person name="Beck B.J."/>
            <person name="De Vos P."/>
            <person name="Vandamme P."/>
            <person name="Eisen J.A."/>
            <person name="Garrity G."/>
            <person name="Hugenholtz P."/>
            <person name="Kyrpides N.C."/>
        </authorList>
    </citation>
    <scope>NUCLEOTIDE SEQUENCE [LARGE SCALE GENOMIC DNA]</scope>
    <source>
        <strain evidence="2 3">CECT 7306</strain>
    </source>
</reference>
<dbReference type="EMBL" id="RJKN01000004">
    <property type="protein sequence ID" value="ROP43063.1"/>
    <property type="molecule type" value="Genomic_DNA"/>
</dbReference>
<proteinExistence type="predicted"/>